<feature type="transmembrane region" description="Helical" evidence="1">
    <location>
        <begin position="7"/>
        <end position="27"/>
    </location>
</feature>
<reference evidence="2 3" key="1">
    <citation type="submission" date="2019-04" db="EMBL/GenBank/DDBJ databases">
        <title>Microbes associate with the intestines of laboratory mice.</title>
        <authorList>
            <person name="Navarre W."/>
            <person name="Wong E."/>
            <person name="Huang K.C."/>
            <person name="Tropini C."/>
            <person name="Ng K."/>
            <person name="Yu B."/>
        </authorList>
    </citation>
    <scope>NUCLEOTIDE SEQUENCE [LARGE SCALE GENOMIC DNA]</scope>
    <source>
        <strain evidence="2 3">NM83_B4-11</strain>
    </source>
</reference>
<protein>
    <submittedName>
        <fullName evidence="2">Uncharacterized protein</fullName>
    </submittedName>
</protein>
<keyword evidence="1" id="KW-1133">Transmembrane helix</keyword>
<name>A0ABY2QHY3_9SPHN</name>
<feature type="transmembrane region" description="Helical" evidence="1">
    <location>
        <begin position="33"/>
        <end position="55"/>
    </location>
</feature>
<sequence length="61" mass="6399">MTRAKLIRIRVALAVATLALGVAIAVLSRPIDIVPVTIALVALLLAAFAADHLIANRECQP</sequence>
<dbReference type="RefSeq" id="WP_136451108.1">
    <property type="nucleotide sequence ID" value="NZ_SSTI01000004.1"/>
</dbReference>
<evidence type="ECO:0000313" key="2">
    <source>
        <dbReference type="EMBL" id="THG40411.1"/>
    </source>
</evidence>
<proteinExistence type="predicted"/>
<keyword evidence="1" id="KW-0472">Membrane</keyword>
<dbReference type="Proteomes" id="UP000308038">
    <property type="component" value="Unassembled WGS sequence"/>
</dbReference>
<dbReference type="EMBL" id="SSTI01000004">
    <property type="protein sequence ID" value="THG40411.1"/>
    <property type="molecule type" value="Genomic_DNA"/>
</dbReference>
<gene>
    <name evidence="2" type="ORF">E5988_06155</name>
</gene>
<evidence type="ECO:0000313" key="3">
    <source>
        <dbReference type="Proteomes" id="UP000308038"/>
    </source>
</evidence>
<keyword evidence="3" id="KW-1185">Reference proteome</keyword>
<organism evidence="2 3">
    <name type="scientific">Sphingomonas olei</name>
    <dbReference type="NCBI Taxonomy" id="1886787"/>
    <lineage>
        <taxon>Bacteria</taxon>
        <taxon>Pseudomonadati</taxon>
        <taxon>Pseudomonadota</taxon>
        <taxon>Alphaproteobacteria</taxon>
        <taxon>Sphingomonadales</taxon>
        <taxon>Sphingomonadaceae</taxon>
        <taxon>Sphingomonas</taxon>
    </lineage>
</organism>
<accession>A0ABY2QHY3</accession>
<comment type="caution">
    <text evidence="2">The sequence shown here is derived from an EMBL/GenBank/DDBJ whole genome shotgun (WGS) entry which is preliminary data.</text>
</comment>
<keyword evidence="1" id="KW-0812">Transmembrane</keyword>
<evidence type="ECO:0000256" key="1">
    <source>
        <dbReference type="SAM" id="Phobius"/>
    </source>
</evidence>